<dbReference type="EnsemblPlants" id="PGSC0003DMT400096045">
    <property type="protein sequence ID" value="PGSC0003DMT400096045"/>
    <property type="gene ID" value="PGSC0003DMG400045616"/>
</dbReference>
<dbReference type="Proteomes" id="UP000011115">
    <property type="component" value="Unassembled WGS sequence"/>
</dbReference>
<proteinExistence type="predicted"/>
<organism evidence="3 4">
    <name type="scientific">Solanum tuberosum</name>
    <name type="common">Potato</name>
    <dbReference type="NCBI Taxonomy" id="4113"/>
    <lineage>
        <taxon>Eukaryota</taxon>
        <taxon>Viridiplantae</taxon>
        <taxon>Streptophyta</taxon>
        <taxon>Embryophyta</taxon>
        <taxon>Tracheophyta</taxon>
        <taxon>Spermatophyta</taxon>
        <taxon>Magnoliopsida</taxon>
        <taxon>eudicotyledons</taxon>
        <taxon>Gunneridae</taxon>
        <taxon>Pentapetalae</taxon>
        <taxon>asterids</taxon>
        <taxon>lamiids</taxon>
        <taxon>Solanales</taxon>
        <taxon>Solanaceae</taxon>
        <taxon>Solanoideae</taxon>
        <taxon>Solaneae</taxon>
        <taxon>Solanum</taxon>
    </lineage>
</organism>
<reference evidence="4" key="1">
    <citation type="journal article" date="2011" name="Nature">
        <title>Genome sequence and analysis of the tuber crop potato.</title>
        <authorList>
            <consortium name="The Potato Genome Sequencing Consortium"/>
        </authorList>
    </citation>
    <scope>NUCLEOTIDE SEQUENCE [LARGE SCALE GENOMIC DNA]</scope>
    <source>
        <strain evidence="4">cv. DM1-3 516 R44</strain>
    </source>
</reference>
<evidence type="ECO:0000313" key="3">
    <source>
        <dbReference type="EnsemblPlants" id="PGSC0003DMT400096045"/>
    </source>
</evidence>
<dbReference type="HOGENOM" id="CLU_1167597_0_0_1"/>
<protein>
    <submittedName>
        <fullName evidence="3">Uncharacterized protein</fullName>
    </submittedName>
</protein>
<keyword evidence="1" id="KW-0472">Membrane</keyword>
<dbReference type="Gramene" id="PGSC0003DMT400096045">
    <property type="protein sequence ID" value="PGSC0003DMT400096045"/>
    <property type="gene ID" value="PGSC0003DMG400045616"/>
</dbReference>
<dbReference type="AlphaFoldDB" id="M1DXL4"/>
<sequence>MGLYWVVHPVLVLETLVARGSCGLALVVLSRKLERCVWGPRMKNPRDPTPNLEDETLLILGDETLFFFKFQNPLKLGEKYSKICAAEGHSTTLVEIADQLGDSPFFWFIAFCALPSACLCPGSLGGISLLRGTVRRHTGCSFRRLFDPLPSGLRVLEQRAEYVPSATRQAHLAKLRLQFLRSFQPFCSFLHSGLMRWFIIIIHGRMLFSLKFYSKLVLTGVVPPGSLDLLILRLMGRH</sequence>
<keyword evidence="1" id="KW-0812">Transmembrane</keyword>
<keyword evidence="1" id="KW-1133">Transmembrane helix</keyword>
<feature type="signal peptide" evidence="2">
    <location>
        <begin position="1"/>
        <end position="23"/>
    </location>
</feature>
<feature type="chain" id="PRO_5004014687" evidence="2">
    <location>
        <begin position="24"/>
        <end position="238"/>
    </location>
</feature>
<evidence type="ECO:0000256" key="1">
    <source>
        <dbReference type="SAM" id="Phobius"/>
    </source>
</evidence>
<evidence type="ECO:0000313" key="4">
    <source>
        <dbReference type="Proteomes" id="UP000011115"/>
    </source>
</evidence>
<evidence type="ECO:0000256" key="2">
    <source>
        <dbReference type="SAM" id="SignalP"/>
    </source>
</evidence>
<reference evidence="3" key="2">
    <citation type="submission" date="2015-06" db="UniProtKB">
        <authorList>
            <consortium name="EnsemblPlants"/>
        </authorList>
    </citation>
    <scope>IDENTIFICATION</scope>
    <source>
        <strain evidence="3">DM1-3 516 R44</strain>
    </source>
</reference>
<keyword evidence="4" id="KW-1185">Reference proteome</keyword>
<feature type="transmembrane region" description="Helical" evidence="1">
    <location>
        <begin position="105"/>
        <end position="127"/>
    </location>
</feature>
<dbReference type="InParanoid" id="M1DXL4"/>
<accession>M1DXL4</accession>
<name>M1DXL4_SOLTU</name>
<keyword evidence="2" id="KW-0732">Signal</keyword>
<dbReference type="PaxDb" id="4113-PGSC0003DMT400096045"/>